<organism evidence="9 10">
    <name type="scientific">Flagellimonas ochracea</name>
    <dbReference type="NCBI Taxonomy" id="2696472"/>
    <lineage>
        <taxon>Bacteria</taxon>
        <taxon>Pseudomonadati</taxon>
        <taxon>Bacteroidota</taxon>
        <taxon>Flavobacteriia</taxon>
        <taxon>Flavobacteriales</taxon>
        <taxon>Flavobacteriaceae</taxon>
        <taxon>Flagellimonas</taxon>
    </lineage>
</organism>
<dbReference type="EC" id="5.3.1.1" evidence="7 8"/>
<evidence type="ECO:0000313" key="9">
    <source>
        <dbReference type="EMBL" id="NAY93028.1"/>
    </source>
</evidence>
<evidence type="ECO:0000256" key="2">
    <source>
        <dbReference type="ARBA" id="ARBA00007422"/>
    </source>
</evidence>
<dbReference type="GO" id="GO:0006096">
    <property type="term" value="P:glycolytic process"/>
    <property type="evidence" value="ECO:0007669"/>
    <property type="project" value="UniProtKB-UniRule"/>
</dbReference>
<dbReference type="GO" id="GO:0019563">
    <property type="term" value="P:glycerol catabolic process"/>
    <property type="evidence" value="ECO:0007669"/>
    <property type="project" value="TreeGrafter"/>
</dbReference>
<dbReference type="PANTHER" id="PTHR21139">
    <property type="entry name" value="TRIOSEPHOSPHATE ISOMERASE"/>
    <property type="match status" value="1"/>
</dbReference>
<name>A0A964TDQ5_9FLAO</name>
<dbReference type="InterPro" id="IPR035990">
    <property type="entry name" value="TIM_sf"/>
</dbReference>
<reference evidence="9" key="1">
    <citation type="submission" date="2020-01" db="EMBL/GenBank/DDBJ databases">
        <title>Muricauda ochracea sp. nov., isolated from a tidal flat of Garorim bay in Korea.</title>
        <authorList>
            <person name="Kim D."/>
            <person name="Yoo Y."/>
            <person name="Kim J.-J."/>
        </authorList>
    </citation>
    <scope>NUCLEOTIDE SEQUENCE</scope>
    <source>
        <strain evidence="9">JGD-17</strain>
    </source>
</reference>
<dbReference type="CDD" id="cd00311">
    <property type="entry name" value="TIM"/>
    <property type="match status" value="1"/>
</dbReference>
<feature type="active site" description="Proton acceptor" evidence="7">
    <location>
        <position position="166"/>
    </location>
</feature>
<comment type="pathway">
    <text evidence="7 8">Carbohydrate biosynthesis; gluconeogenesis.</text>
</comment>
<dbReference type="SUPFAM" id="SSF51351">
    <property type="entry name" value="Triosephosphate isomerase (TIM)"/>
    <property type="match status" value="1"/>
</dbReference>
<evidence type="ECO:0000256" key="4">
    <source>
        <dbReference type="ARBA" id="ARBA00022490"/>
    </source>
</evidence>
<keyword evidence="10" id="KW-1185">Reference proteome</keyword>
<protein>
    <recommendedName>
        <fullName evidence="7 8">Triosephosphate isomerase</fullName>
        <shortName evidence="7">TIM</shortName>
        <shortName evidence="7">TPI</shortName>
        <ecNumber evidence="7 8">5.3.1.1</ecNumber>
    </recommendedName>
    <alternativeName>
        <fullName evidence="7">Triose-phosphate isomerase</fullName>
    </alternativeName>
</protein>
<feature type="binding site" evidence="7">
    <location>
        <begin position="9"/>
        <end position="11"/>
    </location>
    <ligand>
        <name>substrate</name>
    </ligand>
</feature>
<dbReference type="InterPro" id="IPR020861">
    <property type="entry name" value="Triosephosphate_isomerase_AS"/>
</dbReference>
<feature type="binding site" evidence="7">
    <location>
        <position position="212"/>
    </location>
    <ligand>
        <name>substrate</name>
    </ligand>
</feature>
<dbReference type="AlphaFoldDB" id="A0A964TDQ5"/>
<dbReference type="Proteomes" id="UP000667650">
    <property type="component" value="Unassembled WGS sequence"/>
</dbReference>
<dbReference type="NCBIfam" id="TIGR00419">
    <property type="entry name" value="tim"/>
    <property type="match status" value="1"/>
</dbReference>
<comment type="catalytic activity">
    <reaction evidence="7 8">
        <text>D-glyceraldehyde 3-phosphate = dihydroxyacetone phosphate</text>
        <dbReference type="Rhea" id="RHEA:18585"/>
        <dbReference type="ChEBI" id="CHEBI:57642"/>
        <dbReference type="ChEBI" id="CHEBI:59776"/>
        <dbReference type="EC" id="5.3.1.1"/>
    </reaction>
</comment>
<proteinExistence type="inferred from homology"/>
<feature type="binding site" evidence="7">
    <location>
        <begin position="233"/>
        <end position="234"/>
    </location>
    <ligand>
        <name>substrate</name>
    </ligand>
</feature>
<dbReference type="FunFam" id="3.20.20.70:FF:000016">
    <property type="entry name" value="Triosephosphate isomerase"/>
    <property type="match status" value="1"/>
</dbReference>
<keyword evidence="6 7" id="KW-0413">Isomerase</keyword>
<keyword evidence="3 7" id="KW-0312">Gluconeogenesis</keyword>
<evidence type="ECO:0000313" key="10">
    <source>
        <dbReference type="Proteomes" id="UP000667650"/>
    </source>
</evidence>
<evidence type="ECO:0000256" key="1">
    <source>
        <dbReference type="ARBA" id="ARBA00004680"/>
    </source>
</evidence>
<dbReference type="GO" id="GO:0046166">
    <property type="term" value="P:glyceraldehyde-3-phosphate biosynthetic process"/>
    <property type="evidence" value="ECO:0007669"/>
    <property type="project" value="TreeGrafter"/>
</dbReference>
<evidence type="ECO:0000256" key="7">
    <source>
        <dbReference type="HAMAP-Rule" id="MF_00147"/>
    </source>
</evidence>
<dbReference type="Pfam" id="PF00121">
    <property type="entry name" value="TIM"/>
    <property type="match status" value="1"/>
</dbReference>
<keyword evidence="4 7" id="KW-0963">Cytoplasm</keyword>
<dbReference type="GO" id="GO:0005829">
    <property type="term" value="C:cytosol"/>
    <property type="evidence" value="ECO:0007669"/>
    <property type="project" value="TreeGrafter"/>
</dbReference>
<dbReference type="PROSITE" id="PS00171">
    <property type="entry name" value="TIM_1"/>
    <property type="match status" value="1"/>
</dbReference>
<gene>
    <name evidence="7" type="primary">tpiA</name>
    <name evidence="9" type="ORF">GTQ34_13975</name>
</gene>
<accession>A0A964TDQ5</accession>
<comment type="caution">
    <text evidence="9">The sequence shown here is derived from an EMBL/GenBank/DDBJ whole genome shotgun (WGS) entry which is preliminary data.</text>
</comment>
<evidence type="ECO:0000256" key="3">
    <source>
        <dbReference type="ARBA" id="ARBA00022432"/>
    </source>
</evidence>
<evidence type="ECO:0000256" key="5">
    <source>
        <dbReference type="ARBA" id="ARBA00023152"/>
    </source>
</evidence>
<comment type="subunit">
    <text evidence="7 8">Homodimer.</text>
</comment>
<comment type="pathway">
    <text evidence="1 7 8">Carbohydrate degradation; glycolysis; D-glyceraldehyde 3-phosphate from glycerone phosphate: step 1/1.</text>
</comment>
<dbReference type="Gene3D" id="3.20.20.70">
    <property type="entry name" value="Aldolase class I"/>
    <property type="match status" value="1"/>
</dbReference>
<dbReference type="PANTHER" id="PTHR21139:SF42">
    <property type="entry name" value="TRIOSEPHOSPHATE ISOMERASE"/>
    <property type="match status" value="1"/>
</dbReference>
<evidence type="ECO:0000256" key="8">
    <source>
        <dbReference type="RuleBase" id="RU363013"/>
    </source>
</evidence>
<dbReference type="InterPro" id="IPR013785">
    <property type="entry name" value="Aldolase_TIM"/>
</dbReference>
<sequence>MRTKIVAGNWKMNNNRDETETLLAELSAKLPDTDAQVIVAPTFVNLEVSTRALESSTIEVAAQNMHFAENGAYTGEISADMLLNIGVDTVILGHSERRAYFGETDELLAKKVKTAVDKHMKVIFCFGEELEERKSGNHFSVVENQLKNGLFHLDAQAWKHIVLAYEPVWAIGTGETASPEQAQEMHAFIRNTIAKKYNDSVADAVSILYGGSVKPNNASDIFSKPDVDGGLIGGASLKADDFVAIIKAI</sequence>
<dbReference type="InterPro" id="IPR022896">
    <property type="entry name" value="TrioseP_Isoase_bac/euk"/>
</dbReference>
<feature type="active site" description="Electrophile" evidence="7">
    <location>
        <position position="94"/>
    </location>
</feature>
<dbReference type="RefSeq" id="WP_166524441.1">
    <property type="nucleotide sequence ID" value="NZ_JAAABI010000006.1"/>
</dbReference>
<dbReference type="InterPro" id="IPR000652">
    <property type="entry name" value="Triosephosphate_isomerase"/>
</dbReference>
<comment type="similarity">
    <text evidence="2 7 8">Belongs to the triosephosphate isomerase family.</text>
</comment>
<feature type="binding site" evidence="7">
    <location>
        <position position="172"/>
    </location>
    <ligand>
        <name>substrate</name>
    </ligand>
</feature>
<comment type="function">
    <text evidence="7">Involved in the gluconeogenesis. Catalyzes stereospecifically the conversion of dihydroxyacetone phosphate (DHAP) to D-glyceraldehyde-3-phosphate (G3P).</text>
</comment>
<keyword evidence="5 7" id="KW-0324">Glycolysis</keyword>
<dbReference type="EMBL" id="JAAABI010000006">
    <property type="protein sequence ID" value="NAY93028.1"/>
    <property type="molecule type" value="Genomic_DNA"/>
</dbReference>
<dbReference type="PROSITE" id="PS51440">
    <property type="entry name" value="TIM_2"/>
    <property type="match status" value="1"/>
</dbReference>
<evidence type="ECO:0000256" key="6">
    <source>
        <dbReference type="ARBA" id="ARBA00023235"/>
    </source>
</evidence>
<dbReference type="HAMAP" id="MF_00147_B">
    <property type="entry name" value="TIM_B"/>
    <property type="match status" value="1"/>
</dbReference>
<dbReference type="GO" id="GO:0006094">
    <property type="term" value="P:gluconeogenesis"/>
    <property type="evidence" value="ECO:0007669"/>
    <property type="project" value="UniProtKB-UniRule"/>
</dbReference>
<comment type="subcellular location">
    <subcellularLocation>
        <location evidence="7 8">Cytoplasm</location>
    </subcellularLocation>
</comment>
<dbReference type="GO" id="GO:0004807">
    <property type="term" value="F:triose-phosphate isomerase activity"/>
    <property type="evidence" value="ECO:0007669"/>
    <property type="project" value="UniProtKB-UniRule"/>
</dbReference>